<accession>A0A151U2U0</accession>
<dbReference type="Gramene" id="C.cajan_06024.t">
    <property type="protein sequence ID" value="C.cajan_06024.t.cds1"/>
    <property type="gene ID" value="C.cajan_06024"/>
</dbReference>
<protein>
    <recommendedName>
        <fullName evidence="3">Retrovirus-related Pol polyprotein from transposon TNT 1-94</fullName>
    </recommendedName>
</protein>
<dbReference type="EMBL" id="CM003604">
    <property type="protein sequence ID" value="KYP73548.1"/>
    <property type="molecule type" value="Genomic_DNA"/>
</dbReference>
<sequence length="95" mass="10925">VSDYLLSIRLIMDELTLIGHSVDDFDLVIDALNSLGSSFCEFIALIHTKDTPLLFDELFEKLVGFEIFMQCDEHQQQFFFLPLSITQIVLSRVKP</sequence>
<reference evidence="1 2" key="1">
    <citation type="journal article" date="2012" name="Nat. Biotechnol.">
        <title>Draft genome sequence of pigeonpea (Cajanus cajan), an orphan legume crop of resource-poor farmers.</title>
        <authorList>
            <person name="Varshney R.K."/>
            <person name="Chen W."/>
            <person name="Li Y."/>
            <person name="Bharti A.K."/>
            <person name="Saxena R.K."/>
            <person name="Schlueter J.A."/>
            <person name="Donoghue M.T."/>
            <person name="Azam S."/>
            <person name="Fan G."/>
            <person name="Whaley A.M."/>
            <person name="Farmer A.D."/>
            <person name="Sheridan J."/>
            <person name="Iwata A."/>
            <person name="Tuteja R."/>
            <person name="Penmetsa R.V."/>
            <person name="Wu W."/>
            <person name="Upadhyaya H.D."/>
            <person name="Yang S.P."/>
            <person name="Shah T."/>
            <person name="Saxena K.B."/>
            <person name="Michael T."/>
            <person name="McCombie W.R."/>
            <person name="Yang B."/>
            <person name="Zhang G."/>
            <person name="Yang H."/>
            <person name="Wang J."/>
            <person name="Spillane C."/>
            <person name="Cook D.R."/>
            <person name="May G.D."/>
            <person name="Xu X."/>
            <person name="Jackson S.A."/>
        </authorList>
    </citation>
    <scope>NUCLEOTIDE SEQUENCE [LARGE SCALE GENOMIC DNA]</scope>
    <source>
        <strain evidence="2">cv. Asha</strain>
    </source>
</reference>
<keyword evidence="2" id="KW-1185">Reference proteome</keyword>
<feature type="non-terminal residue" evidence="1">
    <location>
        <position position="1"/>
    </location>
</feature>
<dbReference type="PANTHER" id="PTHR47481:SF9">
    <property type="entry name" value="RETROTRANSPOSON GAG DOMAIN-CONTAINING PROTEIN"/>
    <property type="match status" value="1"/>
</dbReference>
<dbReference type="AlphaFoldDB" id="A0A151U2U0"/>
<gene>
    <name evidence="1" type="ORF">KK1_006177</name>
</gene>
<organism evidence="1 2">
    <name type="scientific">Cajanus cajan</name>
    <name type="common">Pigeon pea</name>
    <name type="synonym">Cajanus indicus</name>
    <dbReference type="NCBI Taxonomy" id="3821"/>
    <lineage>
        <taxon>Eukaryota</taxon>
        <taxon>Viridiplantae</taxon>
        <taxon>Streptophyta</taxon>
        <taxon>Embryophyta</taxon>
        <taxon>Tracheophyta</taxon>
        <taxon>Spermatophyta</taxon>
        <taxon>Magnoliopsida</taxon>
        <taxon>eudicotyledons</taxon>
        <taxon>Gunneridae</taxon>
        <taxon>Pentapetalae</taxon>
        <taxon>rosids</taxon>
        <taxon>fabids</taxon>
        <taxon>Fabales</taxon>
        <taxon>Fabaceae</taxon>
        <taxon>Papilionoideae</taxon>
        <taxon>50 kb inversion clade</taxon>
        <taxon>NPAAA clade</taxon>
        <taxon>indigoferoid/millettioid clade</taxon>
        <taxon>Phaseoleae</taxon>
        <taxon>Cajanus</taxon>
    </lineage>
</organism>
<evidence type="ECO:0000313" key="1">
    <source>
        <dbReference type="EMBL" id="KYP73548.1"/>
    </source>
</evidence>
<dbReference type="Proteomes" id="UP000075243">
    <property type="component" value="Chromosome 2"/>
</dbReference>
<evidence type="ECO:0000313" key="2">
    <source>
        <dbReference type="Proteomes" id="UP000075243"/>
    </source>
</evidence>
<proteinExistence type="predicted"/>
<dbReference type="PANTHER" id="PTHR47481">
    <property type="match status" value="1"/>
</dbReference>
<evidence type="ECO:0008006" key="3">
    <source>
        <dbReference type="Google" id="ProtNLM"/>
    </source>
</evidence>
<name>A0A151U2U0_CAJCA</name>